<name>A0A845LCE4_HELGE</name>
<keyword evidence="2" id="KW-1185">Reference proteome</keyword>
<accession>A0A845LCE4</accession>
<dbReference type="RefSeq" id="WP_161261600.1">
    <property type="nucleotide sequence ID" value="NZ_JAFBDC010000005.1"/>
</dbReference>
<reference evidence="1 2" key="1">
    <citation type="submission" date="2020-01" db="EMBL/GenBank/DDBJ databases">
        <title>Whole genome sequence of Heliobacterium gestii DSM 11169.</title>
        <authorList>
            <person name="Kyndt J.A."/>
            <person name="Meyer T.E."/>
        </authorList>
    </citation>
    <scope>NUCLEOTIDE SEQUENCE [LARGE SCALE GENOMIC DNA]</scope>
    <source>
        <strain evidence="1 2">DSM 11169</strain>
    </source>
</reference>
<protein>
    <submittedName>
        <fullName evidence="1">TIGR04372 family glycosyltransferase</fullName>
    </submittedName>
</protein>
<dbReference type="Proteomes" id="UP000471031">
    <property type="component" value="Unassembled WGS sequence"/>
</dbReference>
<dbReference type="GO" id="GO:0016740">
    <property type="term" value="F:transferase activity"/>
    <property type="evidence" value="ECO:0007669"/>
    <property type="project" value="UniProtKB-KW"/>
</dbReference>
<comment type="caution">
    <text evidence="1">The sequence shown here is derived from an EMBL/GenBank/DDBJ whole genome shotgun (WGS) entry which is preliminary data.</text>
</comment>
<gene>
    <name evidence="1" type="ORF">GTO89_08245</name>
</gene>
<keyword evidence="1" id="KW-0808">Transferase</keyword>
<dbReference type="Gene3D" id="3.40.50.2000">
    <property type="entry name" value="Glycogen Phosphorylase B"/>
    <property type="match status" value="1"/>
</dbReference>
<dbReference type="OrthoDB" id="9802987at2"/>
<dbReference type="NCBIfam" id="TIGR04372">
    <property type="entry name" value="glycosyl_04372"/>
    <property type="match status" value="1"/>
</dbReference>
<sequence length="492" mass="56578">MTYIETFPLHIDFFLDNDAKKWGTVIAGRTIVSPSDLSASGREKPFVVIASSYFTEISEQLRRLGFIADVDYINGLEDFVPIHADLGKGIEDVAEVVERLVNDKTVIRLFRPLTGMAKWLLSIAGISVDIRCLWTRAIGHLALNSELYFRKKTITAGKAGQLDVLISPQRIIANRYLYEMIKRKKRVVENPFAILFWILLTKKENKKWSFYDYVIPYLREHAVLREAPQPQIIQFNPDEERKGRQILAEMGLSPAEAFVCFHSRDSAYQNQTYDKNTYDWKTANSRNNSIENYLAAADYLTGCGLPVLRMGAVVEKALATGNRRIIDYASTCRTEFGDIYLLSRCKFLLGSDSGPTSLVWAASVPAAVANQTIILTPPFGPKDLFILKKLWHNREKRFLTFKEQIEWELQLKNYLDQLYEREITPIENSPEEILDLATEMNERIDGRWVPAEEDEQLQRAFWDLFPKDNPCRHHTARVGARFLRQNVDLLRG</sequence>
<dbReference type="InterPro" id="IPR030808">
    <property type="entry name" value="Glycosyl_04372"/>
</dbReference>
<dbReference type="AlphaFoldDB" id="A0A845LCE4"/>
<organism evidence="1 2">
    <name type="scientific">Heliomicrobium gestii</name>
    <name type="common">Heliobacterium gestii</name>
    <dbReference type="NCBI Taxonomy" id="2699"/>
    <lineage>
        <taxon>Bacteria</taxon>
        <taxon>Bacillati</taxon>
        <taxon>Bacillota</taxon>
        <taxon>Clostridia</taxon>
        <taxon>Eubacteriales</taxon>
        <taxon>Heliobacteriaceae</taxon>
        <taxon>Heliomicrobium</taxon>
    </lineage>
</organism>
<proteinExistence type="predicted"/>
<evidence type="ECO:0000313" key="1">
    <source>
        <dbReference type="EMBL" id="MZP43024.1"/>
    </source>
</evidence>
<dbReference type="EMBL" id="WXEX01000006">
    <property type="protein sequence ID" value="MZP43024.1"/>
    <property type="molecule type" value="Genomic_DNA"/>
</dbReference>
<evidence type="ECO:0000313" key="2">
    <source>
        <dbReference type="Proteomes" id="UP000471031"/>
    </source>
</evidence>
<dbReference type="SUPFAM" id="SSF53756">
    <property type="entry name" value="UDP-Glycosyltransferase/glycogen phosphorylase"/>
    <property type="match status" value="1"/>
</dbReference>